<dbReference type="Gene3D" id="3.20.20.480">
    <property type="entry name" value="Trimethylamine methyltransferase-like"/>
    <property type="match status" value="1"/>
</dbReference>
<protein>
    <recommendedName>
        <fullName evidence="6">Trimethylamine methyltransferase</fullName>
    </recommendedName>
</protein>
<organism evidence="4 5">
    <name type="scientific">candidate division MSBL1 archaeon SCGC-AAA259I09</name>
    <dbReference type="NCBI Taxonomy" id="1698267"/>
    <lineage>
        <taxon>Archaea</taxon>
        <taxon>Methanobacteriati</taxon>
        <taxon>Methanobacteriota</taxon>
        <taxon>candidate division MSBL1</taxon>
    </lineage>
</organism>
<accession>A0A133UT43</accession>
<gene>
    <name evidence="4" type="ORF">AKJ37_03235</name>
</gene>
<dbReference type="AlphaFoldDB" id="A0A133UT43"/>
<evidence type="ECO:0000256" key="1">
    <source>
        <dbReference type="ARBA" id="ARBA00007137"/>
    </source>
</evidence>
<sequence length="472" mass="52615">MNVLEKTGVRFEDELGLDLLEENGCSVDHDNMIVKFPPSIVEKCIRKAPSSFRLRARESDDDIILGGEVVYFTNSCGKQTVDLNTFEPQKPMKSDYIDFIKILDALPNCHLLSCYPYYGFKGVPSVMRIPEGVAQKIRYSTKPQYTCYSKDCEIFNIKMIQKTGGESLSCLTSSPPLTWDRNAVMQARRNINAGFPLDIWDGCSYGATGPATFAGSVITSNAEILSMLVFIQLLDSGHRCKVADFSFPLNMRSGSPGFGQIGTSINNAIFNQVWRRYGLPIGNHTPGYSSGKSLDFQVGSEKAINGIIAALSGANVIEIQGSISSEQTAHPVQAILDDDIAGMIGRFIEGEKISDETMATDIINNIGPIPGNYLNTNHTRKYWKTEQFVSKTADRLTYSEWLKKGKKGILDNAKKRKSKMLDQHEVSKPLTEEEVEAIETILEEAGEYYYERGLISDEEWEVYEGILESFKI</sequence>
<proteinExistence type="inferred from homology"/>
<dbReference type="GO" id="GO:0015948">
    <property type="term" value="P:methanogenesis"/>
    <property type="evidence" value="ECO:0007669"/>
    <property type="project" value="InterPro"/>
</dbReference>
<comment type="similarity">
    <text evidence="1">Belongs to the trimethylamine methyltransferase family.</text>
</comment>
<keyword evidence="2" id="KW-0489">Methyltransferase</keyword>
<dbReference type="InterPro" id="IPR038601">
    <property type="entry name" value="MttB-like_sf"/>
</dbReference>
<dbReference type="Proteomes" id="UP000070463">
    <property type="component" value="Unassembled WGS sequence"/>
</dbReference>
<dbReference type="Pfam" id="PF06253">
    <property type="entry name" value="MTTB"/>
    <property type="match status" value="1"/>
</dbReference>
<evidence type="ECO:0000313" key="4">
    <source>
        <dbReference type="EMBL" id="KXA97307.1"/>
    </source>
</evidence>
<evidence type="ECO:0008006" key="6">
    <source>
        <dbReference type="Google" id="ProtNLM"/>
    </source>
</evidence>
<dbReference type="GO" id="GO:0008168">
    <property type="term" value="F:methyltransferase activity"/>
    <property type="evidence" value="ECO:0007669"/>
    <property type="project" value="UniProtKB-KW"/>
</dbReference>
<dbReference type="EMBL" id="LHXR01000035">
    <property type="protein sequence ID" value="KXA97307.1"/>
    <property type="molecule type" value="Genomic_DNA"/>
</dbReference>
<evidence type="ECO:0000256" key="2">
    <source>
        <dbReference type="ARBA" id="ARBA00022603"/>
    </source>
</evidence>
<keyword evidence="3" id="KW-0808">Transferase</keyword>
<evidence type="ECO:0000313" key="5">
    <source>
        <dbReference type="Proteomes" id="UP000070463"/>
    </source>
</evidence>
<dbReference type="GO" id="GO:0032259">
    <property type="term" value="P:methylation"/>
    <property type="evidence" value="ECO:0007669"/>
    <property type="project" value="UniProtKB-KW"/>
</dbReference>
<comment type="caution">
    <text evidence="4">The sequence shown here is derived from an EMBL/GenBank/DDBJ whole genome shotgun (WGS) entry which is preliminary data.</text>
</comment>
<name>A0A133UT43_9EURY</name>
<evidence type="ECO:0000256" key="3">
    <source>
        <dbReference type="ARBA" id="ARBA00022679"/>
    </source>
</evidence>
<dbReference type="InterPro" id="IPR010426">
    <property type="entry name" value="MTTB_MeTrfase"/>
</dbReference>
<keyword evidence="5" id="KW-1185">Reference proteome</keyword>
<reference evidence="4 5" key="1">
    <citation type="journal article" date="2016" name="Sci. Rep.">
        <title>Metabolic traits of an uncultured archaeal lineage -MSBL1- from brine pools of the Red Sea.</title>
        <authorList>
            <person name="Mwirichia R."/>
            <person name="Alam I."/>
            <person name="Rashid M."/>
            <person name="Vinu M."/>
            <person name="Ba-Alawi W."/>
            <person name="Anthony Kamau A."/>
            <person name="Kamanda Ngugi D."/>
            <person name="Goker M."/>
            <person name="Klenk H.P."/>
            <person name="Bajic V."/>
            <person name="Stingl U."/>
        </authorList>
    </citation>
    <scope>NUCLEOTIDE SEQUENCE [LARGE SCALE GENOMIC DNA]</scope>
    <source>
        <strain evidence="4">SCGC-AAA259I09</strain>
    </source>
</reference>